<organism evidence="2 3">
    <name type="scientific">Brassica cretica</name>
    <name type="common">Mustard</name>
    <dbReference type="NCBI Taxonomy" id="69181"/>
    <lineage>
        <taxon>Eukaryota</taxon>
        <taxon>Viridiplantae</taxon>
        <taxon>Streptophyta</taxon>
        <taxon>Embryophyta</taxon>
        <taxon>Tracheophyta</taxon>
        <taxon>Spermatophyta</taxon>
        <taxon>Magnoliopsida</taxon>
        <taxon>eudicotyledons</taxon>
        <taxon>Gunneridae</taxon>
        <taxon>Pentapetalae</taxon>
        <taxon>rosids</taxon>
        <taxon>malvids</taxon>
        <taxon>Brassicales</taxon>
        <taxon>Brassicaceae</taxon>
        <taxon>Brassiceae</taxon>
        <taxon>Brassica</taxon>
    </lineage>
</organism>
<dbReference type="EMBL" id="QGKV02002055">
    <property type="protein sequence ID" value="KAF3498299.1"/>
    <property type="molecule type" value="Genomic_DNA"/>
</dbReference>
<sequence length="141" mass="15171">MPFKNVDFGQGKDATRVDAMVATRVGQPASARRPASGRPPGYANPRPSTRVGPLVQLPLLAPGVISISSYRASRLFSCLMWNIGFTGLESSTNGLRVVRSSGCLRAISLGQTSYEELSSFINHGSALSRRKVLRLYNSSPC</sequence>
<name>A0ABQ7AKP1_BRACR</name>
<protein>
    <submittedName>
        <fullName evidence="2">Uncharacterized protein</fullName>
    </submittedName>
</protein>
<evidence type="ECO:0000256" key="1">
    <source>
        <dbReference type="SAM" id="MobiDB-lite"/>
    </source>
</evidence>
<dbReference type="Proteomes" id="UP000266723">
    <property type="component" value="Unassembled WGS sequence"/>
</dbReference>
<proteinExistence type="predicted"/>
<evidence type="ECO:0000313" key="2">
    <source>
        <dbReference type="EMBL" id="KAF3498299.1"/>
    </source>
</evidence>
<evidence type="ECO:0000313" key="3">
    <source>
        <dbReference type="Proteomes" id="UP000266723"/>
    </source>
</evidence>
<accession>A0ABQ7AKP1</accession>
<keyword evidence="3" id="KW-1185">Reference proteome</keyword>
<comment type="caution">
    <text evidence="2">The sequence shown here is derived from an EMBL/GenBank/DDBJ whole genome shotgun (WGS) entry which is preliminary data.</text>
</comment>
<feature type="region of interest" description="Disordered" evidence="1">
    <location>
        <begin position="24"/>
        <end position="48"/>
    </location>
</feature>
<reference evidence="2 3" key="1">
    <citation type="journal article" date="2020" name="BMC Genomics">
        <title>Intraspecific diversification of the crop wild relative Brassica cretica Lam. using demographic model selection.</title>
        <authorList>
            <person name="Kioukis A."/>
            <person name="Michalopoulou V.A."/>
            <person name="Briers L."/>
            <person name="Pirintsos S."/>
            <person name="Studholme D.J."/>
            <person name="Pavlidis P."/>
            <person name="Sarris P.F."/>
        </authorList>
    </citation>
    <scope>NUCLEOTIDE SEQUENCE [LARGE SCALE GENOMIC DNA]</scope>
    <source>
        <strain evidence="3">cv. PFS-1207/04</strain>
    </source>
</reference>
<gene>
    <name evidence="2" type="ORF">DY000_02053465</name>
</gene>